<name>A0A5P2G260_9BACT</name>
<organism evidence="2 3">
    <name type="scientific">Rhizosphaericola mali</name>
    <dbReference type="NCBI Taxonomy" id="2545455"/>
    <lineage>
        <taxon>Bacteria</taxon>
        <taxon>Pseudomonadati</taxon>
        <taxon>Bacteroidota</taxon>
        <taxon>Chitinophagia</taxon>
        <taxon>Chitinophagales</taxon>
        <taxon>Chitinophagaceae</taxon>
        <taxon>Rhizosphaericola</taxon>
    </lineage>
</organism>
<dbReference type="KEGG" id="arac:E0W69_005690"/>
<sequence length="183" mass="20215">MKKIIILSLSLLTSAVLFTSCKKDTVVNQTSSNIYVQGQISTSDWTRVSTTDGSIVYKYSIDADSYANLLPLGNFSNNKDGLLVYASLDDQTYYPLMGNGTNVDGNYLYYFETYYDTNAKTTDIIITAEAINSNTTVSPSNMYVNLVFLQATASYNSTSNVNTNDYNAVIKAYNVKSNGTFKK</sequence>
<dbReference type="PROSITE" id="PS51257">
    <property type="entry name" value="PROKAR_LIPOPROTEIN"/>
    <property type="match status" value="1"/>
</dbReference>
<dbReference type="EMBL" id="CP044016">
    <property type="protein sequence ID" value="QES88179.1"/>
    <property type="molecule type" value="Genomic_DNA"/>
</dbReference>
<evidence type="ECO:0000313" key="3">
    <source>
        <dbReference type="Proteomes" id="UP000292424"/>
    </source>
</evidence>
<dbReference type="RefSeq" id="WP_131329066.1">
    <property type="nucleotide sequence ID" value="NZ_CP044016.1"/>
</dbReference>
<evidence type="ECO:0008006" key="4">
    <source>
        <dbReference type="Google" id="ProtNLM"/>
    </source>
</evidence>
<proteinExistence type="predicted"/>
<keyword evidence="1" id="KW-0732">Signal</keyword>
<evidence type="ECO:0000313" key="2">
    <source>
        <dbReference type="EMBL" id="QES88179.1"/>
    </source>
</evidence>
<reference evidence="2 3" key="1">
    <citation type="submission" date="2019-09" db="EMBL/GenBank/DDBJ databases">
        <title>Complete genome sequence of Arachidicoccus sp. B3-10 isolated from apple orchard soil.</title>
        <authorList>
            <person name="Kim H.S."/>
            <person name="Han K.-I."/>
            <person name="Suh M.K."/>
            <person name="Lee K.C."/>
            <person name="Eom M.K."/>
            <person name="Kim J.-S."/>
            <person name="Kang S.W."/>
            <person name="Sin Y."/>
            <person name="Lee J.-S."/>
        </authorList>
    </citation>
    <scope>NUCLEOTIDE SEQUENCE [LARGE SCALE GENOMIC DNA]</scope>
    <source>
        <strain evidence="2 3">B3-10</strain>
    </source>
</reference>
<accession>A0A5P2G260</accession>
<dbReference type="AlphaFoldDB" id="A0A5P2G260"/>
<keyword evidence="3" id="KW-1185">Reference proteome</keyword>
<feature type="signal peptide" evidence="1">
    <location>
        <begin position="1"/>
        <end position="19"/>
    </location>
</feature>
<evidence type="ECO:0000256" key="1">
    <source>
        <dbReference type="SAM" id="SignalP"/>
    </source>
</evidence>
<protein>
    <recommendedName>
        <fullName evidence="4">Lipoprotein</fullName>
    </recommendedName>
</protein>
<dbReference type="Proteomes" id="UP000292424">
    <property type="component" value="Chromosome"/>
</dbReference>
<gene>
    <name evidence="2" type="ORF">E0W69_005690</name>
</gene>
<dbReference type="OrthoDB" id="672896at2"/>
<feature type="chain" id="PRO_5024415932" description="Lipoprotein" evidence="1">
    <location>
        <begin position="20"/>
        <end position="183"/>
    </location>
</feature>